<organism evidence="1">
    <name type="scientific">uncultured bacterium</name>
    <name type="common">gcode 4</name>
    <dbReference type="NCBI Taxonomy" id="1234023"/>
    <lineage>
        <taxon>Bacteria</taxon>
        <taxon>environmental samples</taxon>
    </lineage>
</organism>
<dbReference type="AlphaFoldDB" id="K2G973"/>
<reference evidence="1" key="1">
    <citation type="journal article" date="2012" name="Science">
        <title>Fermentation, hydrogen, and sulfur metabolism in multiple uncultivated bacterial phyla.</title>
        <authorList>
            <person name="Wrighton K.C."/>
            <person name="Thomas B.C."/>
            <person name="Sharon I."/>
            <person name="Miller C.S."/>
            <person name="Castelle C.J."/>
            <person name="VerBerkmoes N.C."/>
            <person name="Wilkins M.J."/>
            <person name="Hettich R.L."/>
            <person name="Lipton M.S."/>
            <person name="Williams K.H."/>
            <person name="Long P.E."/>
            <person name="Banfield J.F."/>
        </authorList>
    </citation>
    <scope>NUCLEOTIDE SEQUENCE [LARGE SCALE GENOMIC DNA]</scope>
</reference>
<gene>
    <name evidence="1" type="ORF">ACD_4C00199G0003</name>
</gene>
<protein>
    <submittedName>
        <fullName evidence="1">Uncharacterized protein</fullName>
    </submittedName>
</protein>
<accession>K2G973</accession>
<sequence>MTAQEENQIFLDLMSIHPLTTFDENNFLDLLEHSLSLNVFEKKRVIDSIPNLSQFQIDELVKVFVDEREEFKKLLSTEWEAIKELVIKQKEWWNQLREIYIQETLKKDKEWEDQSKIDDLKSSLGL</sequence>
<evidence type="ECO:0000313" key="1">
    <source>
        <dbReference type="EMBL" id="EKE26674.1"/>
    </source>
</evidence>
<proteinExistence type="predicted"/>
<name>K2G973_9BACT</name>
<comment type="caution">
    <text evidence="1">The sequence shown here is derived from an EMBL/GenBank/DDBJ whole genome shotgun (WGS) entry which is preliminary data.</text>
</comment>
<dbReference type="EMBL" id="AMFJ01000715">
    <property type="protein sequence ID" value="EKE26674.1"/>
    <property type="molecule type" value="Genomic_DNA"/>
</dbReference>